<evidence type="ECO:0000256" key="1">
    <source>
        <dbReference type="SAM" id="MobiDB-lite"/>
    </source>
</evidence>
<evidence type="ECO:0000313" key="2">
    <source>
        <dbReference type="EMBL" id="CPR22530.1"/>
    </source>
</evidence>
<dbReference type="KEGG" id="fiy:BN1229_v1_3964"/>
<reference evidence="3" key="1">
    <citation type="submission" date="2015-02" db="EMBL/GenBank/DDBJ databases">
        <authorList>
            <person name="Chooi Y.-H."/>
        </authorList>
    </citation>
    <scope>NUCLEOTIDE SEQUENCE [LARGE SCALE GENOMIC DNA]</scope>
    <source>
        <strain evidence="3">strain Y</strain>
    </source>
</reference>
<feature type="region of interest" description="Disordered" evidence="1">
    <location>
        <begin position="151"/>
        <end position="202"/>
    </location>
</feature>
<name>A0A0D6JLL0_9HYPH</name>
<accession>A0A0D6JLL0</accession>
<evidence type="ECO:0000313" key="3">
    <source>
        <dbReference type="Proteomes" id="UP000033187"/>
    </source>
</evidence>
<dbReference type="Proteomes" id="UP000033187">
    <property type="component" value="Chromosome 1"/>
</dbReference>
<proteinExistence type="predicted"/>
<dbReference type="EMBL" id="LN829119">
    <property type="protein sequence ID" value="CPR22530.1"/>
    <property type="molecule type" value="Genomic_DNA"/>
</dbReference>
<organism evidence="2 3">
    <name type="scientific">Candidatus Filomicrobium marinum</name>
    <dbReference type="NCBI Taxonomy" id="1608628"/>
    <lineage>
        <taxon>Bacteria</taxon>
        <taxon>Pseudomonadati</taxon>
        <taxon>Pseudomonadota</taxon>
        <taxon>Alphaproteobacteria</taxon>
        <taxon>Hyphomicrobiales</taxon>
        <taxon>Hyphomicrobiaceae</taxon>
        <taxon>Filomicrobium</taxon>
    </lineage>
</organism>
<feature type="compositionally biased region" description="Polar residues" evidence="1">
    <location>
        <begin position="153"/>
        <end position="163"/>
    </location>
</feature>
<keyword evidence="3" id="KW-1185">Reference proteome</keyword>
<sequence length="202" mass="21420">MRSAIRGWTVLSRHSSIRSTARDGSRFLLPSAQYLNVTATPAASTVILHLMLRHSMQAARDLRRRSMVCSRICRTIQMSGTSYLSRFTATSRFSRSTATDASSFLRGLGRTRASRATSPLSVLARSFKCGNRANSKSGAIAPAQKLEKLASYSGASQGQTTAGTREHGNDAATRVGPAGKGRSKSGSAHSRASLGSPRGSSA</sequence>
<protein>
    <submittedName>
        <fullName evidence="2">Uncharacterized protein</fullName>
    </submittedName>
</protein>
<gene>
    <name evidence="2" type="ORF">YBN1229_v1_3964</name>
</gene>
<dbReference type="KEGG" id="fil:BN1229_v1_3977"/>
<dbReference type="AlphaFoldDB" id="A0A0D6JLL0"/>